<keyword evidence="2" id="KW-1133">Transmembrane helix</keyword>
<dbReference type="CDD" id="cd14852">
    <property type="entry name" value="LD-carboxypeptidase"/>
    <property type="match status" value="1"/>
</dbReference>
<feature type="transmembrane region" description="Helical" evidence="2">
    <location>
        <begin position="57"/>
        <end position="82"/>
    </location>
</feature>
<dbReference type="Pfam" id="PF02557">
    <property type="entry name" value="VanY"/>
    <property type="match status" value="1"/>
</dbReference>
<dbReference type="Gene3D" id="3.30.1380.10">
    <property type="match status" value="1"/>
</dbReference>
<dbReference type="PANTHER" id="PTHR34385:SF1">
    <property type="entry name" value="PEPTIDOGLYCAN L-ALANYL-D-GLUTAMATE ENDOPEPTIDASE CWLK"/>
    <property type="match status" value="1"/>
</dbReference>
<keyword evidence="4" id="KW-0121">Carboxypeptidase</keyword>
<name>A0A7Z7D188_9MICO</name>
<dbReference type="PANTHER" id="PTHR34385">
    <property type="entry name" value="D-ALANYL-D-ALANINE CARBOXYPEPTIDASE"/>
    <property type="match status" value="1"/>
</dbReference>
<sequence length="367" mass="38110">MNRRKIRGDTGVIGVPVRATLPVDNGGVPHPESPPVRRAAASAAVSRRARQRRARRLRLGFTAVVGAALLIGGTTALSAAIAGPVVDQGDALEGVHASISAPLATALPVPGQQAVAPQPVADPPPAGEVCGDDAVRAALDDGTDADVIAAVGGVDAFRAAVSAGVAPCLDTADAERIWVVVNKRHPLDPIDYAPAPQARAVDVPRTSGGHMRVDVADALSRLAAAAIDEGAGILGVNSGIRSYDRQVSTYNGYVGELGRARADLTSARPGHSEHQTGLAVDVVACRSGCGGIEAFAGTRQAVWVAENAWRFGFVIRYEDGATDVTGYEWEPWHLRYIGVDLARAYRDGGFHSLEGFFGLEPAPDYAG</sequence>
<gene>
    <name evidence="4" type="ORF">SAMN04487751_2870</name>
</gene>
<evidence type="ECO:0000256" key="2">
    <source>
        <dbReference type="SAM" id="Phobius"/>
    </source>
</evidence>
<dbReference type="GO" id="GO:0006508">
    <property type="term" value="P:proteolysis"/>
    <property type="evidence" value="ECO:0007669"/>
    <property type="project" value="InterPro"/>
</dbReference>
<dbReference type="InterPro" id="IPR058193">
    <property type="entry name" value="VanY/YodJ_core_dom"/>
</dbReference>
<feature type="region of interest" description="Disordered" evidence="1">
    <location>
        <begin position="23"/>
        <end position="43"/>
    </location>
</feature>
<keyword evidence="2" id="KW-0472">Membrane</keyword>
<dbReference type="Proteomes" id="UP000198702">
    <property type="component" value="Unassembled WGS sequence"/>
</dbReference>
<evidence type="ECO:0000313" key="5">
    <source>
        <dbReference type="Proteomes" id="UP000198702"/>
    </source>
</evidence>
<dbReference type="AlphaFoldDB" id="A0A7Z7D188"/>
<proteinExistence type="predicted"/>
<comment type="caution">
    <text evidence="4">The sequence shown here is derived from an EMBL/GenBank/DDBJ whole genome shotgun (WGS) entry which is preliminary data.</text>
</comment>
<dbReference type="GO" id="GO:0004180">
    <property type="term" value="F:carboxypeptidase activity"/>
    <property type="evidence" value="ECO:0007669"/>
    <property type="project" value="UniProtKB-KW"/>
</dbReference>
<evidence type="ECO:0000313" key="4">
    <source>
        <dbReference type="EMBL" id="SFI75001.1"/>
    </source>
</evidence>
<protein>
    <submittedName>
        <fullName evidence="4">D-alanyl-D-alanine carboxypeptidase</fullName>
    </submittedName>
</protein>
<keyword evidence="4" id="KW-0378">Hydrolase</keyword>
<evidence type="ECO:0000256" key="1">
    <source>
        <dbReference type="SAM" id="MobiDB-lite"/>
    </source>
</evidence>
<reference evidence="4 5" key="1">
    <citation type="submission" date="2016-10" db="EMBL/GenBank/DDBJ databases">
        <authorList>
            <person name="Varghese N."/>
            <person name="Submissions S."/>
        </authorList>
    </citation>
    <scope>NUCLEOTIDE SEQUENCE [LARGE SCALE GENOMIC DNA]</scope>
    <source>
        <strain evidence="4 5">UNC380MFSha3.1</strain>
    </source>
</reference>
<organism evidence="4 5">
    <name type="scientific">Microbacterium saccharophilum</name>
    <dbReference type="NCBI Taxonomy" id="1213358"/>
    <lineage>
        <taxon>Bacteria</taxon>
        <taxon>Bacillati</taxon>
        <taxon>Actinomycetota</taxon>
        <taxon>Actinomycetes</taxon>
        <taxon>Micrococcales</taxon>
        <taxon>Microbacteriaceae</taxon>
        <taxon>Microbacterium</taxon>
    </lineage>
</organism>
<accession>A0A7Z7D188</accession>
<feature type="domain" description="D-alanyl-D-alanine carboxypeptidase-like core" evidence="3">
    <location>
        <begin position="211"/>
        <end position="338"/>
    </location>
</feature>
<evidence type="ECO:0000259" key="3">
    <source>
        <dbReference type="Pfam" id="PF02557"/>
    </source>
</evidence>
<dbReference type="SUPFAM" id="SSF55166">
    <property type="entry name" value="Hedgehog/DD-peptidase"/>
    <property type="match status" value="1"/>
</dbReference>
<keyword evidence="2" id="KW-0812">Transmembrane</keyword>
<dbReference type="InterPro" id="IPR052179">
    <property type="entry name" value="DD-CPase-like"/>
</dbReference>
<keyword evidence="4" id="KW-0645">Protease</keyword>
<dbReference type="EMBL" id="FOQZ01000007">
    <property type="protein sequence ID" value="SFI75001.1"/>
    <property type="molecule type" value="Genomic_DNA"/>
</dbReference>
<dbReference type="InterPro" id="IPR009045">
    <property type="entry name" value="Zn_M74/Hedgehog-like"/>
</dbReference>
<dbReference type="InterPro" id="IPR003709">
    <property type="entry name" value="VanY-like_core_dom"/>
</dbReference>